<comment type="caution">
    <text evidence="1">The sequence shown here is derived from an EMBL/GenBank/DDBJ whole genome shotgun (WGS) entry which is preliminary data.</text>
</comment>
<name>A0AAP2NU16_PRORE</name>
<dbReference type="Proteomes" id="UP000824410">
    <property type="component" value="Unassembled WGS sequence"/>
</dbReference>
<protein>
    <submittedName>
        <fullName evidence="1">Uncharacterized protein</fullName>
    </submittedName>
</protein>
<organism evidence="1 2">
    <name type="scientific">Providencia rettgeri</name>
    <dbReference type="NCBI Taxonomy" id="587"/>
    <lineage>
        <taxon>Bacteria</taxon>
        <taxon>Pseudomonadati</taxon>
        <taxon>Pseudomonadota</taxon>
        <taxon>Gammaproteobacteria</taxon>
        <taxon>Enterobacterales</taxon>
        <taxon>Morganellaceae</taxon>
        <taxon>Providencia</taxon>
    </lineage>
</organism>
<dbReference type="AlphaFoldDB" id="A0AAP2NU16"/>
<sequence length="110" mass="12267">MKAQPKTLSVTLYIHAQKQLDGSYQYNAYAFKADVKSGLGFVVAEHTIDIPFTKPTNAELIQLEINALKAEQNKILADAQVKSSLLEDQIQMLLCLEGKPISKTDEQIPY</sequence>
<accession>A0AAP2NU16</accession>
<dbReference type="RefSeq" id="WP_131680612.1">
    <property type="nucleotide sequence ID" value="NZ_JBEERA010000003.1"/>
</dbReference>
<proteinExistence type="predicted"/>
<gene>
    <name evidence="1" type="ORF">EX242_00060</name>
</gene>
<evidence type="ECO:0000313" key="1">
    <source>
        <dbReference type="EMBL" id="MBX6978680.1"/>
    </source>
</evidence>
<reference evidence="1" key="1">
    <citation type="submission" date="2019-02" db="EMBL/GenBank/DDBJ databases">
        <title>Genomic characterization of isolates from hospital effluents in KZN, South Africa.</title>
        <authorList>
            <person name="Ntshobeni N."/>
            <person name="Allam M."/>
            <person name="Ismail A."/>
            <person name="Amoako D."/>
            <person name="Essack S."/>
            <person name="Chenia H."/>
        </authorList>
    </citation>
    <scope>NUCLEOTIDE SEQUENCE</scope>
    <source>
        <strain evidence="1">AFE97_S1</strain>
    </source>
</reference>
<evidence type="ECO:0000313" key="2">
    <source>
        <dbReference type="Proteomes" id="UP000824410"/>
    </source>
</evidence>
<dbReference type="EMBL" id="SHDO01000001">
    <property type="protein sequence ID" value="MBX6978680.1"/>
    <property type="molecule type" value="Genomic_DNA"/>
</dbReference>